<dbReference type="STRING" id="1293598.IV56_GL000333"/>
<accession>A0A0R2MVH1</accession>
<dbReference type="Proteomes" id="UP000050969">
    <property type="component" value="Unassembled WGS sequence"/>
</dbReference>
<name>A0A0R2MVH1_9LACO</name>
<dbReference type="Gene3D" id="2.40.30.200">
    <property type="match status" value="1"/>
</dbReference>
<evidence type="ECO:0000313" key="1">
    <source>
        <dbReference type="EMBL" id="KRO17417.1"/>
    </source>
</evidence>
<comment type="caution">
    <text evidence="1">The sequence shown here is derived from an EMBL/GenBank/DDBJ whole genome shotgun (WGS) entry which is preliminary data.</text>
</comment>
<dbReference type="EMBL" id="JQCE01000016">
    <property type="protein sequence ID" value="KRO17417.1"/>
    <property type="molecule type" value="Genomic_DNA"/>
</dbReference>
<sequence>MTETFPFLMETRDFSALEMQAQINYWLSAADNYMPLYFSSFPDYELQAILTGVSSLKWMNTRVGSISAEFSCKPFAYRIGSTELRQIDELNGVILRNNENLESLPLIKIYGSGHMGLTVNDDVYEIDGADGVTYIDVENHITYSPTQGIVPGLARFPNHQYPTLPPGDNYIGIDGADGLEVAPKWRKLI</sequence>
<proteinExistence type="predicted"/>
<dbReference type="AlphaFoldDB" id="A0A0R2MVH1"/>
<evidence type="ECO:0000313" key="2">
    <source>
        <dbReference type="Proteomes" id="UP000050969"/>
    </source>
</evidence>
<organism evidence="1 2">
    <name type="scientific">Lacticaseibacillus saniviri JCM 17471 = DSM 24301</name>
    <dbReference type="NCBI Taxonomy" id="1293598"/>
    <lineage>
        <taxon>Bacteria</taxon>
        <taxon>Bacillati</taxon>
        <taxon>Bacillota</taxon>
        <taxon>Bacilli</taxon>
        <taxon>Lactobacillales</taxon>
        <taxon>Lactobacillaceae</taxon>
        <taxon>Lacticaseibacillus</taxon>
    </lineage>
</organism>
<dbReference type="PATRIC" id="fig|1293598.4.peg.354"/>
<reference evidence="1 2" key="1">
    <citation type="journal article" date="2015" name="Genome Announc.">
        <title>Expanding the biotechnology potential of lactobacilli through comparative genomics of 213 strains and associated genera.</title>
        <authorList>
            <person name="Sun Z."/>
            <person name="Harris H.M."/>
            <person name="McCann A."/>
            <person name="Guo C."/>
            <person name="Argimon S."/>
            <person name="Zhang W."/>
            <person name="Yang X."/>
            <person name="Jeffery I.B."/>
            <person name="Cooney J.C."/>
            <person name="Kagawa T.F."/>
            <person name="Liu W."/>
            <person name="Song Y."/>
            <person name="Salvetti E."/>
            <person name="Wrobel A."/>
            <person name="Rasinkangas P."/>
            <person name="Parkhill J."/>
            <person name="Rea M.C."/>
            <person name="O'Sullivan O."/>
            <person name="Ritari J."/>
            <person name="Douillard F.P."/>
            <person name="Paul Ross R."/>
            <person name="Yang R."/>
            <person name="Briner A.E."/>
            <person name="Felis G.E."/>
            <person name="de Vos W.M."/>
            <person name="Barrangou R."/>
            <person name="Klaenhammer T.R."/>
            <person name="Caufield P.W."/>
            <person name="Cui Y."/>
            <person name="Zhang H."/>
            <person name="O'Toole P.W."/>
        </authorList>
    </citation>
    <scope>NUCLEOTIDE SEQUENCE [LARGE SCALE GENOMIC DNA]</scope>
    <source>
        <strain evidence="1 2">DSM 24301</strain>
    </source>
</reference>
<keyword evidence="2" id="KW-1185">Reference proteome</keyword>
<protein>
    <recommendedName>
        <fullName evidence="3">Phage protein</fullName>
    </recommendedName>
</protein>
<evidence type="ECO:0008006" key="3">
    <source>
        <dbReference type="Google" id="ProtNLM"/>
    </source>
</evidence>
<gene>
    <name evidence="1" type="ORF">IV56_GL000333</name>
</gene>